<evidence type="ECO:0000313" key="2">
    <source>
        <dbReference type="Proteomes" id="UP000699975"/>
    </source>
</evidence>
<proteinExistence type="predicted"/>
<reference evidence="1 2" key="1">
    <citation type="submission" date="2021-04" db="EMBL/GenBank/DDBJ databases">
        <authorList>
            <person name="Pira H."/>
            <person name="Risdian C."/>
            <person name="Wink J."/>
        </authorList>
    </citation>
    <scope>NUCLEOTIDE SEQUENCE [LARGE SCALE GENOMIC DNA]</scope>
    <source>
        <strain evidence="1 2">WH131</strain>
    </source>
</reference>
<comment type="caution">
    <text evidence="1">The sequence shown here is derived from an EMBL/GenBank/DDBJ whole genome shotgun (WGS) entry which is preliminary data.</text>
</comment>
<dbReference type="RefSeq" id="WP_218317114.1">
    <property type="nucleotide sequence ID" value="NZ_JAGSPB010000002.1"/>
</dbReference>
<accession>A0ABS6SQ61</accession>
<gene>
    <name evidence="1" type="ORF">KCG45_10090</name>
</gene>
<dbReference type="Proteomes" id="UP000699975">
    <property type="component" value="Unassembled WGS sequence"/>
</dbReference>
<dbReference type="EMBL" id="JAGSPB010000002">
    <property type="protein sequence ID" value="MBV7266528.1"/>
    <property type="molecule type" value="Genomic_DNA"/>
</dbReference>
<name>A0ABS6SQ61_9SPHN</name>
<sequence>MRAVVVAGTLAALGACKPPPTDADLTRDMPAEPETFASEPLPSPETEGAMWARSSEDGRIIYGIPGEPALLALSCAESGGITGTLRIIRMVEADEGAQALLALIGNGAIGRIAVDATEIGNRTVWQGELAASDTAWEPLAGPRSMTVTVPGAGIVSVNPSALPEQLLDRCRASADVTLPAPSASPE</sequence>
<dbReference type="PROSITE" id="PS51257">
    <property type="entry name" value="PROKAR_LIPOPROTEIN"/>
    <property type="match status" value="1"/>
</dbReference>
<protein>
    <submittedName>
        <fullName evidence="1">Uncharacterized protein</fullName>
    </submittedName>
</protein>
<keyword evidence="2" id="KW-1185">Reference proteome</keyword>
<organism evidence="1 2">
    <name type="scientific">Erythrobacter ani</name>
    <dbReference type="NCBI Taxonomy" id="2827235"/>
    <lineage>
        <taxon>Bacteria</taxon>
        <taxon>Pseudomonadati</taxon>
        <taxon>Pseudomonadota</taxon>
        <taxon>Alphaproteobacteria</taxon>
        <taxon>Sphingomonadales</taxon>
        <taxon>Erythrobacteraceae</taxon>
        <taxon>Erythrobacter/Porphyrobacter group</taxon>
        <taxon>Erythrobacter</taxon>
    </lineage>
</organism>
<evidence type="ECO:0000313" key="1">
    <source>
        <dbReference type="EMBL" id="MBV7266528.1"/>
    </source>
</evidence>